<dbReference type="EMBL" id="CABVGP010000002">
    <property type="protein sequence ID" value="VVJ19354.1"/>
    <property type="molecule type" value="Genomic_DNA"/>
</dbReference>
<organism evidence="2 3">
    <name type="scientific">Amycolatopsis camponoti</name>
    <dbReference type="NCBI Taxonomy" id="2606593"/>
    <lineage>
        <taxon>Bacteria</taxon>
        <taxon>Bacillati</taxon>
        <taxon>Actinomycetota</taxon>
        <taxon>Actinomycetes</taxon>
        <taxon>Pseudonocardiales</taxon>
        <taxon>Pseudonocardiaceae</taxon>
        <taxon>Amycolatopsis</taxon>
    </lineage>
</organism>
<evidence type="ECO:0000313" key="2">
    <source>
        <dbReference type="EMBL" id="VVJ19354.1"/>
    </source>
</evidence>
<sequence>MGTQGGSRRAWTLGLLTGALFAAGLVVLEATVVWPDGPWWVVALTGLGAGGFFGAVMGPVLASAERAMWQACGEDLTWPEFRAAAKASRSGRVPADPRLHAAATRLTVHQLVQHRRRRRSTIISCSLIAGFTLINAVVGNLLALFAAGAIVVVVAAFLYERVRLRKALLRLRLRAER</sequence>
<keyword evidence="3" id="KW-1185">Reference proteome</keyword>
<keyword evidence="1" id="KW-1133">Transmembrane helix</keyword>
<protein>
    <recommendedName>
        <fullName evidence="4">Transmembrane protein</fullName>
    </recommendedName>
</protein>
<accession>A0A6I8LNJ8</accession>
<feature type="transmembrane region" description="Helical" evidence="1">
    <location>
        <begin position="144"/>
        <end position="162"/>
    </location>
</feature>
<dbReference type="Proteomes" id="UP000399805">
    <property type="component" value="Unassembled WGS sequence"/>
</dbReference>
<name>A0A6I8LNJ8_9PSEU</name>
<keyword evidence="1" id="KW-0812">Transmembrane</keyword>
<keyword evidence="1" id="KW-0472">Membrane</keyword>
<feature type="transmembrane region" description="Helical" evidence="1">
    <location>
        <begin position="12"/>
        <end position="33"/>
    </location>
</feature>
<evidence type="ECO:0000256" key="1">
    <source>
        <dbReference type="SAM" id="Phobius"/>
    </source>
</evidence>
<feature type="transmembrane region" description="Helical" evidence="1">
    <location>
        <begin position="39"/>
        <end position="61"/>
    </location>
</feature>
<reference evidence="2 3" key="1">
    <citation type="submission" date="2019-09" db="EMBL/GenBank/DDBJ databases">
        <authorList>
            <person name="Leyn A S."/>
        </authorList>
    </citation>
    <scope>NUCLEOTIDE SEQUENCE [LARGE SCALE GENOMIC DNA]</scope>
    <source>
        <strain evidence="2">AA231_1</strain>
    </source>
</reference>
<feature type="transmembrane region" description="Helical" evidence="1">
    <location>
        <begin position="120"/>
        <end position="138"/>
    </location>
</feature>
<gene>
    <name evidence="2" type="ORF">AA23TX_04375</name>
</gene>
<evidence type="ECO:0008006" key="4">
    <source>
        <dbReference type="Google" id="ProtNLM"/>
    </source>
</evidence>
<dbReference type="RefSeq" id="WP_155544628.1">
    <property type="nucleotide sequence ID" value="NZ_CABVGP010000002.1"/>
</dbReference>
<dbReference type="AlphaFoldDB" id="A0A6I8LNJ8"/>
<proteinExistence type="predicted"/>
<evidence type="ECO:0000313" key="3">
    <source>
        <dbReference type="Proteomes" id="UP000399805"/>
    </source>
</evidence>